<feature type="transmembrane region" description="Helical" evidence="6">
    <location>
        <begin position="116"/>
        <end position="136"/>
    </location>
</feature>
<evidence type="ECO:0000313" key="7">
    <source>
        <dbReference type="EMBL" id="PWN20534.1"/>
    </source>
</evidence>
<dbReference type="EMBL" id="KZ819327">
    <property type="protein sequence ID" value="PWN20534.1"/>
    <property type="molecule type" value="Genomic_DNA"/>
</dbReference>
<dbReference type="InterPro" id="IPR036259">
    <property type="entry name" value="MFS_trans_sf"/>
</dbReference>
<feature type="transmembrane region" description="Helical" evidence="6">
    <location>
        <begin position="191"/>
        <end position="210"/>
    </location>
</feature>
<sequence length="366" mass="39282">MLNHISPFFLTDSIGRKPVYIGSSLLWTVFNIGCARAQNIETLLVCRFFAGFFGCACLTNGGGSSVDIFEGLAVLRGTVVYSAIVFLGPVLGPIIGGAVAQYSPSTSLADDGGFRWLFYAAVAAGLLVTALHCVCMETHHNTRLRRRVAVLRKAHPDQPWTTMADSAGLIVARKVLATTSAAAKMLIEEPIIILISVWQTTIMAIIYLFFESFAVIFGLGHGFDSFQVGLSFLGVGIGMLLACLWGITGEPFFWMKRVKKSGGEWKPELRIPMGLAGACLTVVGLFWFGYTSYPSIHWIVPIIGSAVYGMGALSAMLATFSYIVDTYAMKAAPAFAAVGLIRSVVTGVLPLCGTQFYVSVAARDIG</sequence>
<evidence type="ECO:0000256" key="3">
    <source>
        <dbReference type="ARBA" id="ARBA00022692"/>
    </source>
</evidence>
<dbReference type="Gene3D" id="1.20.1250.20">
    <property type="entry name" value="MFS general substrate transporter like domains"/>
    <property type="match status" value="1"/>
</dbReference>
<dbReference type="SUPFAM" id="SSF103473">
    <property type="entry name" value="MFS general substrate transporter"/>
    <property type="match status" value="1"/>
</dbReference>
<keyword evidence="3 6" id="KW-0812">Transmembrane</keyword>
<dbReference type="Pfam" id="PF07690">
    <property type="entry name" value="MFS_1"/>
    <property type="match status" value="1"/>
</dbReference>
<dbReference type="RefSeq" id="XP_025347694.1">
    <property type="nucleotide sequence ID" value="XM_025492457.1"/>
</dbReference>
<feature type="transmembrane region" description="Helical" evidence="6">
    <location>
        <begin position="269"/>
        <end position="290"/>
    </location>
</feature>
<evidence type="ECO:0000313" key="8">
    <source>
        <dbReference type="Proteomes" id="UP000245942"/>
    </source>
</evidence>
<gene>
    <name evidence="7" type="ORF">BCV69DRAFT_282746</name>
</gene>
<dbReference type="PANTHER" id="PTHR23502">
    <property type="entry name" value="MAJOR FACILITATOR SUPERFAMILY"/>
    <property type="match status" value="1"/>
</dbReference>
<feature type="transmembrane region" description="Helical" evidence="6">
    <location>
        <begin position="296"/>
        <end position="323"/>
    </location>
</feature>
<feature type="transmembrane region" description="Helical" evidence="6">
    <location>
        <begin position="335"/>
        <end position="358"/>
    </location>
</feature>
<keyword evidence="4 6" id="KW-1133">Transmembrane helix</keyword>
<reference evidence="7 8" key="1">
    <citation type="journal article" date="2018" name="Mol. Biol. Evol.">
        <title>Broad Genomic Sampling Reveals a Smut Pathogenic Ancestry of the Fungal Clade Ustilaginomycotina.</title>
        <authorList>
            <person name="Kijpornyongpan T."/>
            <person name="Mondo S.J."/>
            <person name="Barry K."/>
            <person name="Sandor L."/>
            <person name="Lee J."/>
            <person name="Lipzen A."/>
            <person name="Pangilinan J."/>
            <person name="LaButti K."/>
            <person name="Hainaut M."/>
            <person name="Henrissat B."/>
            <person name="Grigoriev I.V."/>
            <person name="Spatafora J.W."/>
            <person name="Aime M.C."/>
        </authorList>
    </citation>
    <scope>NUCLEOTIDE SEQUENCE [LARGE SCALE GENOMIC DNA]</scope>
    <source>
        <strain evidence="7 8">MCA 4718</strain>
    </source>
</reference>
<dbReference type="STRING" id="1684307.A0A316U6S6"/>
<keyword evidence="8" id="KW-1185">Reference proteome</keyword>
<protein>
    <submittedName>
        <fullName evidence="7">MFS general substrate transporter</fullName>
    </submittedName>
</protein>
<dbReference type="GO" id="GO:0022857">
    <property type="term" value="F:transmembrane transporter activity"/>
    <property type="evidence" value="ECO:0007669"/>
    <property type="project" value="InterPro"/>
</dbReference>
<dbReference type="Proteomes" id="UP000245942">
    <property type="component" value="Unassembled WGS sequence"/>
</dbReference>
<organism evidence="7 8">
    <name type="scientific">Pseudomicrostroma glucosiphilum</name>
    <dbReference type="NCBI Taxonomy" id="1684307"/>
    <lineage>
        <taxon>Eukaryota</taxon>
        <taxon>Fungi</taxon>
        <taxon>Dikarya</taxon>
        <taxon>Basidiomycota</taxon>
        <taxon>Ustilaginomycotina</taxon>
        <taxon>Exobasidiomycetes</taxon>
        <taxon>Microstromatales</taxon>
        <taxon>Microstromatales incertae sedis</taxon>
        <taxon>Pseudomicrostroma</taxon>
    </lineage>
</organism>
<evidence type="ECO:0000256" key="2">
    <source>
        <dbReference type="ARBA" id="ARBA00022448"/>
    </source>
</evidence>
<comment type="subcellular location">
    <subcellularLocation>
        <location evidence="1">Membrane</location>
        <topology evidence="1">Multi-pass membrane protein</topology>
    </subcellularLocation>
</comment>
<proteinExistence type="predicted"/>
<keyword evidence="5 6" id="KW-0472">Membrane</keyword>
<name>A0A316U6S6_9BASI</name>
<accession>A0A316U6S6</accession>
<dbReference type="AlphaFoldDB" id="A0A316U6S6"/>
<evidence type="ECO:0000256" key="5">
    <source>
        <dbReference type="ARBA" id="ARBA00023136"/>
    </source>
</evidence>
<dbReference type="GO" id="GO:0005886">
    <property type="term" value="C:plasma membrane"/>
    <property type="evidence" value="ECO:0007669"/>
    <property type="project" value="TreeGrafter"/>
</dbReference>
<keyword evidence="2" id="KW-0813">Transport</keyword>
<dbReference type="InterPro" id="IPR011701">
    <property type="entry name" value="MFS"/>
</dbReference>
<dbReference type="PANTHER" id="PTHR23502:SF132">
    <property type="entry name" value="POLYAMINE TRANSPORTER 2-RELATED"/>
    <property type="match status" value="1"/>
</dbReference>
<evidence type="ECO:0000256" key="6">
    <source>
        <dbReference type="SAM" id="Phobius"/>
    </source>
</evidence>
<evidence type="ECO:0000256" key="1">
    <source>
        <dbReference type="ARBA" id="ARBA00004141"/>
    </source>
</evidence>
<dbReference type="OrthoDB" id="3561359at2759"/>
<evidence type="ECO:0000256" key="4">
    <source>
        <dbReference type="ARBA" id="ARBA00022989"/>
    </source>
</evidence>
<dbReference type="GeneID" id="37014191"/>
<feature type="transmembrane region" description="Helical" evidence="6">
    <location>
        <begin position="230"/>
        <end position="248"/>
    </location>
</feature>
<feature type="transmembrane region" description="Helical" evidence="6">
    <location>
        <begin position="79"/>
        <end position="104"/>
    </location>
</feature>